<gene>
    <name evidence="2" type="ORF">IV203_001497</name>
</gene>
<dbReference type="OrthoDB" id="46218at2759"/>
<comment type="caution">
    <text evidence="2">The sequence shown here is derived from an EMBL/GenBank/DDBJ whole genome shotgun (WGS) entry which is preliminary data.</text>
</comment>
<proteinExistence type="predicted"/>
<dbReference type="GO" id="GO:0043248">
    <property type="term" value="P:proteasome assembly"/>
    <property type="evidence" value="ECO:0007669"/>
    <property type="project" value="InterPro"/>
</dbReference>
<dbReference type="EMBL" id="JAGRRH010000015">
    <property type="protein sequence ID" value="KAG7356811.1"/>
    <property type="molecule type" value="Genomic_DNA"/>
</dbReference>
<evidence type="ECO:0000313" key="2">
    <source>
        <dbReference type="EMBL" id="KAG7356811.1"/>
    </source>
</evidence>
<organism evidence="2 3">
    <name type="scientific">Nitzschia inconspicua</name>
    <dbReference type="NCBI Taxonomy" id="303405"/>
    <lineage>
        <taxon>Eukaryota</taxon>
        <taxon>Sar</taxon>
        <taxon>Stramenopiles</taxon>
        <taxon>Ochrophyta</taxon>
        <taxon>Bacillariophyta</taxon>
        <taxon>Bacillariophyceae</taxon>
        <taxon>Bacillariophycidae</taxon>
        <taxon>Bacillariales</taxon>
        <taxon>Bacillariaceae</taxon>
        <taxon>Nitzschia</taxon>
    </lineage>
</organism>
<sequence length="249" mass="26101">MDTFVDTSTATPATTITSSQPSQQPPSTLQSLEPQSPGGIKGIPFAVKLPTTTLQDIGEPTPRGDTVALMGDHGIVGSIVLMGQKSAMIYVGWGQLQLSSSSHLSLTNKTEPNVVRERFGTGAPTMGPLVLAMPRTQYRGAFGTGANEPSCSQLIGSISSEDQMLANQMASRLSARSGMAIFVSCQLSNSTGGGGSNGLEGRAGGGSDNNMMDSWTSGLDSDMISHKAAALAEREIWRILQEHQQQAMK</sequence>
<accession>A0A9K3L8P8</accession>
<protein>
    <submittedName>
        <fullName evidence="2">Proteasome assembly chaperone 4</fullName>
    </submittedName>
</protein>
<dbReference type="InterPro" id="IPR032157">
    <property type="entry name" value="PAC4"/>
</dbReference>
<dbReference type="GO" id="GO:0000502">
    <property type="term" value="C:proteasome complex"/>
    <property type="evidence" value="ECO:0007669"/>
    <property type="project" value="UniProtKB-KW"/>
</dbReference>
<feature type="region of interest" description="Disordered" evidence="1">
    <location>
        <begin position="1"/>
        <end position="42"/>
    </location>
</feature>
<reference evidence="2" key="1">
    <citation type="journal article" date="2021" name="Sci. Rep.">
        <title>Diploid genomic architecture of Nitzschia inconspicua, an elite biomass production diatom.</title>
        <authorList>
            <person name="Oliver A."/>
            <person name="Podell S."/>
            <person name="Pinowska A."/>
            <person name="Traller J.C."/>
            <person name="Smith S.R."/>
            <person name="McClure R."/>
            <person name="Beliaev A."/>
            <person name="Bohutskyi P."/>
            <person name="Hill E.A."/>
            <person name="Rabines A."/>
            <person name="Zheng H."/>
            <person name="Allen L.Z."/>
            <person name="Kuo A."/>
            <person name="Grigoriev I.V."/>
            <person name="Allen A.E."/>
            <person name="Hazlebeck D."/>
            <person name="Allen E.E."/>
        </authorList>
    </citation>
    <scope>NUCLEOTIDE SEQUENCE</scope>
    <source>
        <strain evidence="2">Hildebrandi</strain>
    </source>
</reference>
<dbReference type="Pfam" id="PF16093">
    <property type="entry name" value="PAC4"/>
    <property type="match status" value="1"/>
</dbReference>
<evidence type="ECO:0000256" key="1">
    <source>
        <dbReference type="SAM" id="MobiDB-lite"/>
    </source>
</evidence>
<keyword evidence="2" id="KW-0647">Proteasome</keyword>
<name>A0A9K3L8P8_9STRA</name>
<keyword evidence="3" id="KW-1185">Reference proteome</keyword>
<dbReference type="Proteomes" id="UP000693970">
    <property type="component" value="Unassembled WGS sequence"/>
</dbReference>
<reference evidence="2" key="2">
    <citation type="submission" date="2021-04" db="EMBL/GenBank/DDBJ databases">
        <authorList>
            <person name="Podell S."/>
        </authorList>
    </citation>
    <scope>NUCLEOTIDE SEQUENCE</scope>
    <source>
        <strain evidence="2">Hildebrandi</strain>
    </source>
</reference>
<dbReference type="AlphaFoldDB" id="A0A9K3L8P8"/>
<feature type="compositionally biased region" description="Low complexity" evidence="1">
    <location>
        <begin position="7"/>
        <end position="37"/>
    </location>
</feature>
<evidence type="ECO:0000313" key="3">
    <source>
        <dbReference type="Proteomes" id="UP000693970"/>
    </source>
</evidence>